<evidence type="ECO:0000256" key="1">
    <source>
        <dbReference type="ARBA" id="ARBA00022475"/>
    </source>
</evidence>
<accession>A0A0L7TBV9</accession>
<evidence type="ECO:0000256" key="4">
    <source>
        <dbReference type="ARBA" id="ARBA00022989"/>
    </source>
</evidence>
<evidence type="ECO:0000313" key="10">
    <source>
        <dbReference type="Proteomes" id="UP000037088"/>
    </source>
</evidence>
<protein>
    <recommendedName>
        <fullName evidence="6">UPF0387 membrane protein YohO</fullName>
    </recommendedName>
</protein>
<keyword evidence="10" id="KW-1185">Reference proteome</keyword>
<keyword evidence="1 6" id="KW-1003">Cell membrane</keyword>
<dbReference type="GO" id="GO:0005886">
    <property type="term" value="C:plasma membrane"/>
    <property type="evidence" value="ECO:0007669"/>
    <property type="project" value="UniProtKB-SubCell"/>
</dbReference>
<keyword evidence="5 6" id="KW-0472">Membrane</keyword>
<feature type="transmembrane region" description="Helical" evidence="6">
    <location>
        <begin position="7"/>
        <end position="31"/>
    </location>
</feature>
<name>A0A0L7TBV9_9GAMM</name>
<evidence type="ECO:0000313" key="8">
    <source>
        <dbReference type="EMBL" id="KOC95227.1"/>
    </source>
</evidence>
<dbReference type="EMBL" id="JRXF01000001">
    <property type="protein sequence ID" value="KOC95227.1"/>
    <property type="molecule type" value="Genomic_DNA"/>
</dbReference>
<evidence type="ECO:0000256" key="5">
    <source>
        <dbReference type="ARBA" id="ARBA00023136"/>
    </source>
</evidence>
<gene>
    <name evidence="6" type="primary">yohO</name>
    <name evidence="7" type="ORF">NG42_00665</name>
    <name evidence="8" type="ORF">NG43_00505</name>
</gene>
<evidence type="ECO:0000256" key="2">
    <source>
        <dbReference type="ARBA" id="ARBA00022519"/>
    </source>
</evidence>
<organism evidence="7 10">
    <name type="scientific">Winslowiella iniecta</name>
    <dbReference type="NCBI Taxonomy" id="1560201"/>
    <lineage>
        <taxon>Bacteria</taxon>
        <taxon>Pseudomonadati</taxon>
        <taxon>Pseudomonadota</taxon>
        <taxon>Gammaproteobacteria</taxon>
        <taxon>Enterobacterales</taxon>
        <taxon>Erwiniaceae</taxon>
        <taxon>Winslowiella</taxon>
    </lineage>
</organism>
<sequence>MNLKKTAIISGFLVMAIGGVGGLMLVGYAIILHAS</sequence>
<dbReference type="EMBL" id="JRXE01000001">
    <property type="protein sequence ID" value="KOC92854.1"/>
    <property type="molecule type" value="Genomic_DNA"/>
</dbReference>
<evidence type="ECO:0000313" key="9">
    <source>
        <dbReference type="Proteomes" id="UP000036851"/>
    </source>
</evidence>
<comment type="subcellular location">
    <subcellularLocation>
        <location evidence="6">Cell membrane</location>
        <topology evidence="6">Single-pass membrane protein</topology>
    </subcellularLocation>
</comment>
<evidence type="ECO:0000256" key="6">
    <source>
        <dbReference type="HAMAP-Rule" id="MF_01362"/>
    </source>
</evidence>
<keyword evidence="4 6" id="KW-1133">Transmembrane helix</keyword>
<keyword evidence="2" id="KW-0997">Cell inner membrane</keyword>
<dbReference type="Proteomes" id="UP000037088">
    <property type="component" value="Unassembled WGS sequence"/>
</dbReference>
<comment type="caution">
    <text evidence="7">The sequence shown here is derived from an EMBL/GenBank/DDBJ whole genome shotgun (WGS) entry which is preliminary data.</text>
</comment>
<dbReference type="AlphaFoldDB" id="A0A0L7TBV9"/>
<dbReference type="HAMAP" id="MF_01362">
    <property type="entry name" value="UPF0387"/>
    <property type="match status" value="1"/>
</dbReference>
<reference evidence="9 10" key="1">
    <citation type="journal article" date="2015" name="Int. J. Syst. Evol. Microbiol.">
        <title>Erwinia iniecta sp. nov., isolated from Russian wheat aphids (Diuraphis noxia).</title>
        <authorList>
            <person name="Campillo T."/>
            <person name="Luna E."/>
            <person name="Portier P."/>
            <person name="Fischer-Le Saux M."/>
            <person name="Lapitan N."/>
            <person name="Tisserat N.A."/>
            <person name="Leach J.E."/>
        </authorList>
    </citation>
    <scope>NUCLEOTIDE SEQUENCE [LARGE SCALE GENOMIC DNA]</scope>
    <source>
        <strain evidence="7 10">B120</strain>
        <strain evidence="8 9">B149</strain>
    </source>
</reference>
<evidence type="ECO:0000313" key="7">
    <source>
        <dbReference type="EMBL" id="KOC92854.1"/>
    </source>
</evidence>
<keyword evidence="3 6" id="KW-0812">Transmembrane</keyword>
<dbReference type="Proteomes" id="UP000036851">
    <property type="component" value="Unassembled WGS sequence"/>
</dbReference>
<dbReference type="InterPro" id="IPR020870">
    <property type="entry name" value="UPF0387_membrane"/>
</dbReference>
<comment type="similarity">
    <text evidence="6">Belongs to the UPF0387 family.</text>
</comment>
<dbReference type="STRING" id="1560201.NG42_00665"/>
<proteinExistence type="inferred from homology"/>
<evidence type="ECO:0000256" key="3">
    <source>
        <dbReference type="ARBA" id="ARBA00022692"/>
    </source>
</evidence>